<gene>
    <name evidence="1" type="ORF">BCY86_00195</name>
</gene>
<dbReference type="KEGG" id="pabo:BCY86_00195"/>
<proteinExistence type="predicted"/>
<evidence type="ECO:0000313" key="2">
    <source>
        <dbReference type="Proteomes" id="UP000185544"/>
    </source>
</evidence>
<name>A0A1L6MUV1_9BACT</name>
<evidence type="ECO:0000313" key="1">
    <source>
        <dbReference type="EMBL" id="APR99266.1"/>
    </source>
</evidence>
<dbReference type="Proteomes" id="UP000185544">
    <property type="component" value="Chromosome"/>
</dbReference>
<accession>A0A1L6MUV1</accession>
<dbReference type="AlphaFoldDB" id="A0A1L6MUV1"/>
<reference evidence="1 2" key="1">
    <citation type="submission" date="2016-08" db="EMBL/GenBank/DDBJ databases">
        <title>Identification and validation of antigenic proteins from Pajaroellobacter abortibovis using de-novo genome sequence assembly and reverse vaccinology.</title>
        <authorList>
            <person name="Welly B.T."/>
            <person name="Miller M.R."/>
            <person name="Stott J.L."/>
            <person name="Blanchard M.T."/>
            <person name="Islas-Trejo A.D."/>
            <person name="O'Rourke S.M."/>
            <person name="Young A.E."/>
            <person name="Medrano J.F."/>
            <person name="Van Eenennaam A.L."/>
        </authorList>
    </citation>
    <scope>NUCLEOTIDE SEQUENCE [LARGE SCALE GENOMIC DNA]</scope>
    <source>
        <strain evidence="1 2">BTF92-0548A/99-0131</strain>
    </source>
</reference>
<organism evidence="1 2">
    <name type="scientific">Pajaroellobacter abortibovis</name>
    <dbReference type="NCBI Taxonomy" id="1882918"/>
    <lineage>
        <taxon>Bacteria</taxon>
        <taxon>Pseudomonadati</taxon>
        <taxon>Myxococcota</taxon>
        <taxon>Polyangia</taxon>
        <taxon>Polyangiales</taxon>
        <taxon>Polyangiaceae</taxon>
    </lineage>
</organism>
<dbReference type="EMBL" id="CP016908">
    <property type="protein sequence ID" value="APR99266.1"/>
    <property type="molecule type" value="Genomic_DNA"/>
</dbReference>
<keyword evidence="2" id="KW-1185">Reference proteome</keyword>
<protein>
    <submittedName>
        <fullName evidence="1">Uncharacterized protein</fullName>
    </submittedName>
</protein>
<sequence>MRLEQGCYLHLQKYFLTAEVNLPPHPRRKPKAKHPAPLQPFAFQSVLRTDRAFDKGRGFRELASKKVSYYLESTLIKILKAEKKDTVGKE</sequence>